<dbReference type="PANTHER" id="PTHR46922:SF3">
    <property type="entry name" value="HEAT SHOCK PROTEIN"/>
    <property type="match status" value="1"/>
</dbReference>
<name>A0A6N2L5K4_SALVM</name>
<reference evidence="1" key="1">
    <citation type="submission" date="2019-03" db="EMBL/GenBank/DDBJ databases">
        <authorList>
            <person name="Mank J."/>
            <person name="Almeida P."/>
        </authorList>
    </citation>
    <scope>NUCLEOTIDE SEQUENCE</scope>
    <source>
        <strain evidence="1">78183</strain>
    </source>
</reference>
<dbReference type="AlphaFoldDB" id="A0A6N2L5K4"/>
<proteinExistence type="predicted"/>
<organism evidence="1">
    <name type="scientific">Salix viminalis</name>
    <name type="common">Common osier</name>
    <name type="synonym">Basket willow</name>
    <dbReference type="NCBI Taxonomy" id="40686"/>
    <lineage>
        <taxon>Eukaryota</taxon>
        <taxon>Viridiplantae</taxon>
        <taxon>Streptophyta</taxon>
        <taxon>Embryophyta</taxon>
        <taxon>Tracheophyta</taxon>
        <taxon>Spermatophyta</taxon>
        <taxon>Magnoliopsida</taxon>
        <taxon>eudicotyledons</taxon>
        <taxon>Gunneridae</taxon>
        <taxon>Pentapetalae</taxon>
        <taxon>rosids</taxon>
        <taxon>fabids</taxon>
        <taxon>Malpighiales</taxon>
        <taxon>Salicaceae</taxon>
        <taxon>Saliceae</taxon>
        <taxon>Salix</taxon>
    </lineage>
</organism>
<sequence length="169" mass="18780">MEISPHPLHTSLLFYHTQLDNPDQLLETSSFEIIEKGISYISSRWTVASKSLDKVVNVRLGRGFHVQSLIIKTTNSIQRAIVSSSGGGADGNSHLRNEEIGKQPGLRSAAAGLRCRNFGLDRNHFKQFFVDFDFDFLNMNAYGGGGSPSSSSFIIRMEKYNQWLSAHAS</sequence>
<protein>
    <submittedName>
        <fullName evidence="1">Uncharacterized protein</fullName>
    </submittedName>
</protein>
<dbReference type="EMBL" id="CAADRP010001112">
    <property type="protein sequence ID" value="VFU35452.1"/>
    <property type="molecule type" value="Genomic_DNA"/>
</dbReference>
<gene>
    <name evidence="1" type="ORF">SVIM_LOCUS176070</name>
</gene>
<dbReference type="PANTHER" id="PTHR46922">
    <property type="entry name" value="DHHA1 DOMAIN PROTEIN"/>
    <property type="match status" value="1"/>
</dbReference>
<accession>A0A6N2L5K4</accession>
<evidence type="ECO:0000313" key="1">
    <source>
        <dbReference type="EMBL" id="VFU35452.1"/>
    </source>
</evidence>